<feature type="compositionally biased region" description="Basic residues" evidence="1">
    <location>
        <begin position="405"/>
        <end position="428"/>
    </location>
</feature>
<dbReference type="OrthoDB" id="10607325at2759"/>
<dbReference type="Proteomes" id="UP000218231">
    <property type="component" value="Unassembled WGS sequence"/>
</dbReference>
<feature type="compositionally biased region" description="Low complexity" evidence="1">
    <location>
        <begin position="537"/>
        <end position="553"/>
    </location>
</feature>
<sequence>MIDPVHVEQVERLADVLRRPLFPGMRDQLQPLRAGGGEDARELFGRMADLGRIEAHRSDPVEPRRRLLQRRERLLLAQMAQEAHDQRAGHAMPRFRLRHRGEQPLDHLAKGNAARRVSLRIEHDLGMHHAVRGGPVEIGSGQIVKVGPRAQHVRPGIIDVEEILQVGKGIGRAHRLHRCIGDRDTVALGQREHQLGLQTALDVQVQLGLGQGGDEILGHSVTPGTATETATRTAVPQAAPGLPAHAARHALERPRQVRRDPPAIEAARLRDHLFAIDQAAVERPGVERDMVAQDREAACRIGIAPGDIGQPDVGDLHMPVHRMPLPFAEGSPVGRDQHAGRDIGRRDVPSRRMAGLQRPDRRTGVCHHDAAMLDADVPIARLRHRGSRKIPDALLARTNGIAPRPHARASRRRSQRCRRGRTRRKPRYARSSIASTMGLRAAMPSGRSSGIARHIAAKAAAPDNNGPSPSRAWKRASIALRSIGQLPGPATSTKSIRPRRSSRRIMAISRRHSGHWPSCHTIRPASNVAKPSQPTKGTASAAAGRSTRAAVAT</sequence>
<protein>
    <submittedName>
        <fullName evidence="2">Uncharacterized protein</fullName>
    </submittedName>
</protein>
<accession>A0A2A2K3W1</accession>
<proteinExistence type="predicted"/>
<feature type="region of interest" description="Disordered" evidence="1">
    <location>
        <begin position="403"/>
        <end position="429"/>
    </location>
</feature>
<evidence type="ECO:0000313" key="3">
    <source>
        <dbReference type="Proteomes" id="UP000218231"/>
    </source>
</evidence>
<feature type="region of interest" description="Disordered" evidence="1">
    <location>
        <begin position="511"/>
        <end position="553"/>
    </location>
</feature>
<reference evidence="2 3" key="1">
    <citation type="journal article" date="2017" name="Curr. Biol.">
        <title>Genome architecture and evolution of a unichromosomal asexual nematode.</title>
        <authorList>
            <person name="Fradin H."/>
            <person name="Zegar C."/>
            <person name="Gutwein M."/>
            <person name="Lucas J."/>
            <person name="Kovtun M."/>
            <person name="Corcoran D."/>
            <person name="Baugh L.R."/>
            <person name="Kiontke K."/>
            <person name="Gunsalus K."/>
            <person name="Fitch D.H."/>
            <person name="Piano F."/>
        </authorList>
    </citation>
    <scope>NUCLEOTIDE SEQUENCE [LARGE SCALE GENOMIC DNA]</scope>
    <source>
        <strain evidence="2">PF1309</strain>
    </source>
</reference>
<dbReference type="EMBL" id="LIAE01009735">
    <property type="protein sequence ID" value="PAV68560.1"/>
    <property type="molecule type" value="Genomic_DNA"/>
</dbReference>
<organism evidence="2 3">
    <name type="scientific">Diploscapter pachys</name>
    <dbReference type="NCBI Taxonomy" id="2018661"/>
    <lineage>
        <taxon>Eukaryota</taxon>
        <taxon>Metazoa</taxon>
        <taxon>Ecdysozoa</taxon>
        <taxon>Nematoda</taxon>
        <taxon>Chromadorea</taxon>
        <taxon>Rhabditida</taxon>
        <taxon>Rhabditina</taxon>
        <taxon>Rhabditomorpha</taxon>
        <taxon>Rhabditoidea</taxon>
        <taxon>Rhabditidae</taxon>
        <taxon>Diploscapter</taxon>
    </lineage>
</organism>
<keyword evidence="3" id="KW-1185">Reference proteome</keyword>
<gene>
    <name evidence="2" type="ORF">WR25_12060</name>
</gene>
<comment type="caution">
    <text evidence="2">The sequence shown here is derived from an EMBL/GenBank/DDBJ whole genome shotgun (WGS) entry which is preliminary data.</text>
</comment>
<evidence type="ECO:0000256" key="1">
    <source>
        <dbReference type="SAM" id="MobiDB-lite"/>
    </source>
</evidence>
<name>A0A2A2K3W1_9BILA</name>
<dbReference type="AlphaFoldDB" id="A0A2A2K3W1"/>
<evidence type="ECO:0000313" key="2">
    <source>
        <dbReference type="EMBL" id="PAV68560.1"/>
    </source>
</evidence>